<dbReference type="EMBL" id="JAPXFL010000002">
    <property type="protein sequence ID" value="KAK9511164.1"/>
    <property type="molecule type" value="Genomic_DNA"/>
</dbReference>
<feature type="region of interest" description="Disordered" evidence="1">
    <location>
        <begin position="1"/>
        <end position="34"/>
    </location>
</feature>
<protein>
    <submittedName>
        <fullName evidence="2">Uncharacterized protein</fullName>
    </submittedName>
</protein>
<organism evidence="2 3">
    <name type="scientific">Rhynocoris fuscipes</name>
    <dbReference type="NCBI Taxonomy" id="488301"/>
    <lineage>
        <taxon>Eukaryota</taxon>
        <taxon>Metazoa</taxon>
        <taxon>Ecdysozoa</taxon>
        <taxon>Arthropoda</taxon>
        <taxon>Hexapoda</taxon>
        <taxon>Insecta</taxon>
        <taxon>Pterygota</taxon>
        <taxon>Neoptera</taxon>
        <taxon>Paraneoptera</taxon>
        <taxon>Hemiptera</taxon>
        <taxon>Heteroptera</taxon>
        <taxon>Panheteroptera</taxon>
        <taxon>Cimicomorpha</taxon>
        <taxon>Reduviidae</taxon>
        <taxon>Harpactorinae</taxon>
        <taxon>Harpactorini</taxon>
        <taxon>Rhynocoris</taxon>
    </lineage>
</organism>
<proteinExistence type="predicted"/>
<sequence>MFQNTYGTEWTSTEASTEERSGITAADSTEVPPFVYETDNEDSSLQDIDVGETRSSLSQTYVHFEPRKYKKSGQGKQSELVKVKINKKPAGGGNVPPVQVTSYVADSDTAVPMKDFEENNKTSKGGGADMISAFFVAPEDEVNEIEKASYSGRPIVVQDLKDDLVRNERYSTSDVSKTLTNDILAPIRAAVTLSQDNESPTIEKQELRTMPVYKTYIEIQKAIPYELKDMEQKEERPIDNDVIQQQHLQFQQQQQQQRQQYLQQFFSRPPVAATAVRNPLMYRYPTNYVYYVPHGYIGNYMVRNSYENAGYRNTRPLQYFLKYQPQLYTGFVLGQPAYYLATPATDESADLNVLQSEARPFHAPPFRPSHPVYTSQYPPYTYRVMMPANTRGAQSRSSRSKQLCIEYGGFKPPMVPSVQIEEALAAEQAQQALALEDSQEQ</sequence>
<reference evidence="2 3" key="1">
    <citation type="submission" date="2022-12" db="EMBL/GenBank/DDBJ databases">
        <title>Chromosome-level genome assembly of true bugs.</title>
        <authorList>
            <person name="Ma L."/>
            <person name="Li H."/>
        </authorList>
    </citation>
    <scope>NUCLEOTIDE SEQUENCE [LARGE SCALE GENOMIC DNA]</scope>
    <source>
        <strain evidence="2">Lab_2022b</strain>
    </source>
</reference>
<evidence type="ECO:0000256" key="1">
    <source>
        <dbReference type="SAM" id="MobiDB-lite"/>
    </source>
</evidence>
<gene>
    <name evidence="2" type="ORF">O3M35_005777</name>
</gene>
<keyword evidence="3" id="KW-1185">Reference proteome</keyword>
<dbReference type="Proteomes" id="UP001461498">
    <property type="component" value="Unassembled WGS sequence"/>
</dbReference>
<dbReference type="AlphaFoldDB" id="A0AAW1DRE2"/>
<evidence type="ECO:0000313" key="3">
    <source>
        <dbReference type="Proteomes" id="UP001461498"/>
    </source>
</evidence>
<accession>A0AAW1DRE2</accession>
<evidence type="ECO:0000313" key="2">
    <source>
        <dbReference type="EMBL" id="KAK9511164.1"/>
    </source>
</evidence>
<comment type="caution">
    <text evidence="2">The sequence shown here is derived from an EMBL/GenBank/DDBJ whole genome shotgun (WGS) entry which is preliminary data.</text>
</comment>
<name>A0AAW1DRE2_9HEMI</name>